<feature type="compositionally biased region" description="Polar residues" evidence="1">
    <location>
        <begin position="70"/>
        <end position="81"/>
    </location>
</feature>
<accession>A0AA35PZQ3</accession>
<feature type="region of interest" description="Disordered" evidence="1">
    <location>
        <begin position="155"/>
        <end position="181"/>
    </location>
</feature>
<feature type="non-terminal residue" evidence="2">
    <location>
        <position position="1"/>
    </location>
</feature>
<sequence>NYPNSDDSTNANKLTHSKDEPKSHGDSTANPCPVNELDFGYLRGFGPENRADFTNFTFAAKEDIEGPGISSVSPLRPQENNADIDHGGQFDGAALNNANISTPDQNSRLQSTEGNEPNGNIPRRGNVTRLYMPPRDRRCPRNDGYVSERTLEEYMNSDTQSEQMNNGTENMEEGPSESTKWRTNKLDWPPAHSDADLNATTLPLLRIHYFLLLDRGTGVDPVPEYWR</sequence>
<feature type="compositionally biased region" description="Polar residues" evidence="1">
    <location>
        <begin position="156"/>
        <end position="169"/>
    </location>
</feature>
<dbReference type="Proteomes" id="UP001160390">
    <property type="component" value="Unassembled WGS sequence"/>
</dbReference>
<feature type="non-terminal residue" evidence="2">
    <location>
        <position position="227"/>
    </location>
</feature>
<keyword evidence="3" id="KW-1185">Reference proteome</keyword>
<dbReference type="AlphaFoldDB" id="A0AA35PZQ3"/>
<gene>
    <name evidence="2" type="ORF">CCHLO57077_00012789</name>
</gene>
<feature type="region of interest" description="Disordered" evidence="1">
    <location>
        <begin position="1"/>
        <end position="33"/>
    </location>
</feature>
<evidence type="ECO:0000256" key="1">
    <source>
        <dbReference type="SAM" id="MobiDB-lite"/>
    </source>
</evidence>
<feature type="compositionally biased region" description="Polar residues" evidence="1">
    <location>
        <begin position="96"/>
        <end position="118"/>
    </location>
</feature>
<feature type="compositionally biased region" description="Basic and acidic residues" evidence="1">
    <location>
        <begin position="16"/>
        <end position="25"/>
    </location>
</feature>
<comment type="caution">
    <text evidence="2">The sequence shown here is derived from an EMBL/GenBank/DDBJ whole genome shotgun (WGS) entry which is preliminary data.</text>
</comment>
<name>A0AA35PZQ3_9HYPO</name>
<protein>
    <submittedName>
        <fullName evidence="2">Uncharacterized protein</fullName>
    </submittedName>
</protein>
<proteinExistence type="predicted"/>
<dbReference type="EMBL" id="CABFNP030000704">
    <property type="protein sequence ID" value="CAI6079661.1"/>
    <property type="molecule type" value="Genomic_DNA"/>
</dbReference>
<organism evidence="2 3">
    <name type="scientific">Clonostachys chloroleuca</name>
    <dbReference type="NCBI Taxonomy" id="1926264"/>
    <lineage>
        <taxon>Eukaryota</taxon>
        <taxon>Fungi</taxon>
        <taxon>Dikarya</taxon>
        <taxon>Ascomycota</taxon>
        <taxon>Pezizomycotina</taxon>
        <taxon>Sordariomycetes</taxon>
        <taxon>Hypocreomycetidae</taxon>
        <taxon>Hypocreales</taxon>
        <taxon>Bionectriaceae</taxon>
        <taxon>Clonostachys</taxon>
    </lineage>
</organism>
<feature type="region of interest" description="Disordered" evidence="1">
    <location>
        <begin position="65"/>
        <end position="143"/>
    </location>
</feature>
<feature type="compositionally biased region" description="Polar residues" evidence="1">
    <location>
        <begin position="1"/>
        <end position="14"/>
    </location>
</feature>
<evidence type="ECO:0000313" key="3">
    <source>
        <dbReference type="Proteomes" id="UP001160390"/>
    </source>
</evidence>
<evidence type="ECO:0000313" key="2">
    <source>
        <dbReference type="EMBL" id="CAI6079661.1"/>
    </source>
</evidence>
<reference evidence="2" key="1">
    <citation type="submission" date="2023-01" db="EMBL/GenBank/DDBJ databases">
        <authorList>
            <person name="Piombo E."/>
        </authorList>
    </citation>
    <scope>NUCLEOTIDE SEQUENCE</scope>
</reference>